<dbReference type="InterPro" id="IPR018076">
    <property type="entry name" value="T2SS_GspF_dom"/>
</dbReference>
<name>A0A6J6M740_9ZZZZ</name>
<evidence type="ECO:0000256" key="2">
    <source>
        <dbReference type="ARBA" id="ARBA00022475"/>
    </source>
</evidence>
<evidence type="ECO:0000256" key="4">
    <source>
        <dbReference type="ARBA" id="ARBA00022989"/>
    </source>
</evidence>
<gene>
    <name evidence="8" type="ORF">UFOPK2242_01389</name>
</gene>
<dbReference type="EMBL" id="CAEZWM010000215">
    <property type="protein sequence ID" value="CAB4669692.1"/>
    <property type="molecule type" value="Genomic_DNA"/>
</dbReference>
<evidence type="ECO:0000313" key="8">
    <source>
        <dbReference type="EMBL" id="CAB4669692.1"/>
    </source>
</evidence>
<evidence type="ECO:0000256" key="3">
    <source>
        <dbReference type="ARBA" id="ARBA00022692"/>
    </source>
</evidence>
<protein>
    <submittedName>
        <fullName evidence="8">Unannotated protein</fullName>
    </submittedName>
</protein>
<evidence type="ECO:0000256" key="1">
    <source>
        <dbReference type="ARBA" id="ARBA00004651"/>
    </source>
</evidence>
<keyword evidence="2" id="KW-1003">Cell membrane</keyword>
<feature type="transmembrane region" description="Helical" evidence="6">
    <location>
        <begin position="190"/>
        <end position="216"/>
    </location>
</feature>
<sequence length="218" mass="22815">MLSFETLLGALIGCGWGALIAVPIFTRANKSAARSRAQVMEQKESSRRKRSIESVAFIRVLGVPARRRASRTMENAVSRDIPVLIDLLALAAASGCTPAGSVAAVTKWAPPTVSAWCTDLASASDRGITFASACESPPPHRDLIALGATLAASARSGAPIRSALQRLAESSRIATRQQAEARARAVPIRLLFPLVCTILPAFGLLTLAPVVLGALAGH</sequence>
<evidence type="ECO:0000256" key="6">
    <source>
        <dbReference type="SAM" id="Phobius"/>
    </source>
</evidence>
<dbReference type="Pfam" id="PF00482">
    <property type="entry name" value="T2SSF"/>
    <property type="match status" value="1"/>
</dbReference>
<reference evidence="8" key="1">
    <citation type="submission" date="2020-05" db="EMBL/GenBank/DDBJ databases">
        <authorList>
            <person name="Chiriac C."/>
            <person name="Salcher M."/>
            <person name="Ghai R."/>
            <person name="Kavagutti S V."/>
        </authorList>
    </citation>
    <scope>NUCLEOTIDE SEQUENCE</scope>
</reference>
<keyword evidence="4 6" id="KW-1133">Transmembrane helix</keyword>
<accession>A0A6J6M740</accession>
<proteinExistence type="predicted"/>
<keyword evidence="5 6" id="KW-0472">Membrane</keyword>
<organism evidence="8">
    <name type="scientific">freshwater metagenome</name>
    <dbReference type="NCBI Taxonomy" id="449393"/>
    <lineage>
        <taxon>unclassified sequences</taxon>
        <taxon>metagenomes</taxon>
        <taxon>ecological metagenomes</taxon>
    </lineage>
</organism>
<comment type="subcellular location">
    <subcellularLocation>
        <location evidence="1">Cell membrane</location>
        <topology evidence="1">Multi-pass membrane protein</topology>
    </subcellularLocation>
</comment>
<feature type="domain" description="Type II secretion system protein GspF" evidence="7">
    <location>
        <begin position="85"/>
        <end position="205"/>
    </location>
</feature>
<keyword evidence="3 6" id="KW-0812">Transmembrane</keyword>
<feature type="transmembrane region" description="Helical" evidence="6">
    <location>
        <begin position="6"/>
        <end position="26"/>
    </location>
</feature>
<dbReference type="PANTHER" id="PTHR35007:SF3">
    <property type="entry name" value="POSSIBLE CONSERVED ALANINE RICH MEMBRANE PROTEIN"/>
    <property type="match status" value="1"/>
</dbReference>
<dbReference type="PANTHER" id="PTHR35007">
    <property type="entry name" value="INTEGRAL MEMBRANE PROTEIN-RELATED"/>
    <property type="match status" value="1"/>
</dbReference>
<evidence type="ECO:0000259" key="7">
    <source>
        <dbReference type="Pfam" id="PF00482"/>
    </source>
</evidence>
<dbReference type="GO" id="GO:0005886">
    <property type="term" value="C:plasma membrane"/>
    <property type="evidence" value="ECO:0007669"/>
    <property type="project" value="UniProtKB-SubCell"/>
</dbReference>
<dbReference type="AlphaFoldDB" id="A0A6J6M740"/>
<evidence type="ECO:0000256" key="5">
    <source>
        <dbReference type="ARBA" id="ARBA00023136"/>
    </source>
</evidence>